<evidence type="ECO:0000313" key="3">
    <source>
        <dbReference type="Proteomes" id="UP001215398"/>
    </source>
</evidence>
<name>A0ABT5HAY8_9BACE</name>
<keyword evidence="3" id="KW-1185">Reference proteome</keyword>
<dbReference type="InterPro" id="IPR059123">
    <property type="entry name" value="StrF_dom"/>
</dbReference>
<reference evidence="2 3" key="1">
    <citation type="submission" date="2023-01" db="EMBL/GenBank/DDBJ databases">
        <title>Exploring GABA producing Bacteroides strains toward improving mental health.</title>
        <authorList>
            <person name="Yousuf B."/>
            <person name="Bouhlel N.E."/>
            <person name="Mottawea W."/>
            <person name="Hammami R."/>
        </authorList>
    </citation>
    <scope>NUCLEOTIDE SEQUENCE [LARGE SCALE GENOMIC DNA]</scope>
    <source>
        <strain evidence="2 3">UO.H1054</strain>
    </source>
</reference>
<dbReference type="Pfam" id="PF13712">
    <property type="entry name" value="Glyco_tranf_2_5"/>
    <property type="match status" value="1"/>
</dbReference>
<proteinExistence type="predicted"/>
<evidence type="ECO:0000259" key="1">
    <source>
        <dbReference type="Pfam" id="PF13712"/>
    </source>
</evidence>
<dbReference type="Gene3D" id="3.90.550.10">
    <property type="entry name" value="Spore Coat Polysaccharide Biosynthesis Protein SpsA, Chain A"/>
    <property type="match status" value="1"/>
</dbReference>
<protein>
    <submittedName>
        <fullName evidence="2">Glycosyltransferase</fullName>
    </submittedName>
</protein>
<organism evidence="2 3">
    <name type="scientific">Bacteroides zhangwenhongii</name>
    <dbReference type="NCBI Taxonomy" id="2650157"/>
    <lineage>
        <taxon>Bacteria</taxon>
        <taxon>Pseudomonadati</taxon>
        <taxon>Bacteroidota</taxon>
        <taxon>Bacteroidia</taxon>
        <taxon>Bacteroidales</taxon>
        <taxon>Bacteroidaceae</taxon>
        <taxon>Bacteroides</taxon>
    </lineage>
</organism>
<accession>A0ABT5HAY8</accession>
<evidence type="ECO:0000313" key="2">
    <source>
        <dbReference type="EMBL" id="MDC7137543.1"/>
    </source>
</evidence>
<dbReference type="InterPro" id="IPR029044">
    <property type="entry name" value="Nucleotide-diphossugar_trans"/>
</dbReference>
<dbReference type="SUPFAM" id="SSF53448">
    <property type="entry name" value="Nucleotide-diphospho-sugar transferases"/>
    <property type="match status" value="1"/>
</dbReference>
<gene>
    <name evidence="2" type="ORF">PQG98_14525</name>
</gene>
<feature type="domain" description="Streptomycin biosynthesis protein StrF" evidence="1">
    <location>
        <begin position="18"/>
        <end position="194"/>
    </location>
</feature>
<dbReference type="RefSeq" id="WP_272720836.1">
    <property type="nucleotide sequence ID" value="NZ_JAQPYS010000082.1"/>
</dbReference>
<comment type="caution">
    <text evidence="2">The sequence shown here is derived from an EMBL/GenBank/DDBJ whole genome shotgun (WGS) entry which is preliminary data.</text>
</comment>
<sequence>MISIIICNRKKVLDPKLENNIKSTIGIEYEIINIDNSDNRYNIFQAYNKGIQKSKYPYICFMHDDILYHTVNWGKNIIDYFNDPAVGMIGVAGPTYISQLPGIWWGIENEKCRTGSIRQCNLDTDRFDLTRQHYTLYNPYNEKATEVVALDGLFFCIKKEIFGDVSFDESYNGFHFYDIDISLQIKSKGYKLLCVYDVLIEHISVSNLSLEWVKASRVFFNKWKKLLPITTCVYTEKQVKQIEENNLQTMLNLLSGNHVSLIKYYTLKELLHLLFHFKQFVWKKIKKRIF</sequence>
<dbReference type="EMBL" id="JAQPYS010000082">
    <property type="protein sequence ID" value="MDC7137543.1"/>
    <property type="molecule type" value="Genomic_DNA"/>
</dbReference>
<dbReference type="Proteomes" id="UP001215398">
    <property type="component" value="Unassembled WGS sequence"/>
</dbReference>